<evidence type="ECO:0000313" key="3">
    <source>
        <dbReference type="Proteomes" id="UP000281553"/>
    </source>
</evidence>
<name>A0A3P7NQ93_DIBLA</name>
<sequence>MQNEAYDEMSRREREMEQEAHSVAPPSFSQDIHCGQPNVGEGQPVRIMGEITPYDGSLKVDWLKDGQPIVIEAPVQSEWSARLLLKFALQAKQQRQACRGPEADWEVTTTEARFFSKLVD</sequence>
<dbReference type="OrthoDB" id="10462400at2759"/>
<feature type="compositionally biased region" description="Basic and acidic residues" evidence="1">
    <location>
        <begin position="8"/>
        <end position="20"/>
    </location>
</feature>
<organism evidence="2 3">
    <name type="scientific">Dibothriocephalus latus</name>
    <name type="common">Fish tapeworm</name>
    <name type="synonym">Diphyllobothrium latum</name>
    <dbReference type="NCBI Taxonomy" id="60516"/>
    <lineage>
        <taxon>Eukaryota</taxon>
        <taxon>Metazoa</taxon>
        <taxon>Spiralia</taxon>
        <taxon>Lophotrochozoa</taxon>
        <taxon>Platyhelminthes</taxon>
        <taxon>Cestoda</taxon>
        <taxon>Eucestoda</taxon>
        <taxon>Diphyllobothriidea</taxon>
        <taxon>Diphyllobothriidae</taxon>
        <taxon>Dibothriocephalus</taxon>
    </lineage>
</organism>
<gene>
    <name evidence="2" type="ORF">DILT_LOCUS16971</name>
</gene>
<keyword evidence="3" id="KW-1185">Reference proteome</keyword>
<feature type="region of interest" description="Disordered" evidence="1">
    <location>
        <begin position="1"/>
        <end position="41"/>
    </location>
</feature>
<evidence type="ECO:0000256" key="1">
    <source>
        <dbReference type="SAM" id="MobiDB-lite"/>
    </source>
</evidence>
<dbReference type="EMBL" id="UYRU01088409">
    <property type="protein sequence ID" value="VDN36187.1"/>
    <property type="molecule type" value="Genomic_DNA"/>
</dbReference>
<protein>
    <submittedName>
        <fullName evidence="2">Uncharacterized protein</fullName>
    </submittedName>
</protein>
<dbReference type="AlphaFoldDB" id="A0A3P7NQ93"/>
<evidence type="ECO:0000313" key="2">
    <source>
        <dbReference type="EMBL" id="VDN36187.1"/>
    </source>
</evidence>
<dbReference type="Proteomes" id="UP000281553">
    <property type="component" value="Unassembled WGS sequence"/>
</dbReference>
<reference evidence="2 3" key="1">
    <citation type="submission" date="2018-11" db="EMBL/GenBank/DDBJ databases">
        <authorList>
            <consortium name="Pathogen Informatics"/>
        </authorList>
    </citation>
    <scope>NUCLEOTIDE SEQUENCE [LARGE SCALE GENOMIC DNA]</scope>
</reference>
<accession>A0A3P7NQ93</accession>
<proteinExistence type="predicted"/>